<dbReference type="PANTHER" id="PTHR20863">
    <property type="entry name" value="ACYL CARRIER PROTEIN"/>
    <property type="match status" value="1"/>
</dbReference>
<keyword evidence="6 7" id="KW-0275">Fatty acid biosynthesis</keyword>
<accession>A0ABS2MPL1</accession>
<keyword evidence="5 7" id="KW-0443">Lipid metabolism</keyword>
<dbReference type="Gene3D" id="1.10.1200.10">
    <property type="entry name" value="ACP-like"/>
    <property type="match status" value="1"/>
</dbReference>
<comment type="PTM">
    <text evidence="7">4'-phosphopantetheine is transferred from CoA to a specific serine of apo-ACP by AcpS. This modification is essential for activity because fatty acids are bound in thioester linkage to the sulfhydryl of the prosthetic group.</text>
</comment>
<feature type="modified residue" description="O-(pantetheine 4'-phosphoryl)serine" evidence="7">
    <location>
        <position position="34"/>
    </location>
</feature>
<comment type="pathway">
    <text evidence="7">Lipid metabolism; fatty acid biosynthesis.</text>
</comment>
<evidence type="ECO:0000313" key="9">
    <source>
        <dbReference type="EMBL" id="MBM7561352.1"/>
    </source>
</evidence>
<evidence type="ECO:0000256" key="2">
    <source>
        <dbReference type="ARBA" id="ARBA00022516"/>
    </source>
</evidence>
<reference evidence="9 10" key="1">
    <citation type="submission" date="2021-01" db="EMBL/GenBank/DDBJ databases">
        <title>Genomic Encyclopedia of Type Strains, Phase IV (KMG-IV): sequencing the most valuable type-strain genomes for metagenomic binning, comparative biology and taxonomic classification.</title>
        <authorList>
            <person name="Goeker M."/>
        </authorList>
    </citation>
    <scope>NUCLEOTIDE SEQUENCE [LARGE SCALE GENOMIC DNA]</scope>
    <source>
        <strain evidence="9 10">DSM 24436</strain>
    </source>
</reference>
<dbReference type="Pfam" id="PF00550">
    <property type="entry name" value="PP-binding"/>
    <property type="match status" value="1"/>
</dbReference>
<dbReference type="RefSeq" id="WP_204662776.1">
    <property type="nucleotide sequence ID" value="NZ_JAFBDT010000004.1"/>
</dbReference>
<keyword evidence="7" id="KW-0963">Cytoplasm</keyword>
<sequence length="76" mass="8478">MFEKIKSIILEQLSVLDSSEITADTTFDSMDIDSIDAVEIIMAIEDEFEIEIPDEIAEKFTSISDVITYLASVGIE</sequence>
<keyword evidence="10" id="KW-1185">Reference proteome</keyword>
<evidence type="ECO:0000313" key="10">
    <source>
        <dbReference type="Proteomes" id="UP000767854"/>
    </source>
</evidence>
<protein>
    <recommendedName>
        <fullName evidence="7">Acyl carrier protein</fullName>
        <shortName evidence="7">ACP</shortName>
    </recommendedName>
</protein>
<dbReference type="EMBL" id="JAFBDT010000004">
    <property type="protein sequence ID" value="MBM7561352.1"/>
    <property type="molecule type" value="Genomic_DNA"/>
</dbReference>
<evidence type="ECO:0000256" key="4">
    <source>
        <dbReference type="ARBA" id="ARBA00022832"/>
    </source>
</evidence>
<gene>
    <name evidence="7" type="primary">acpP</name>
    <name evidence="9" type="ORF">JOC49_000872</name>
</gene>
<name>A0ABS2MPL1_9FIRM</name>
<keyword evidence="3 7" id="KW-0597">Phosphoprotein</keyword>
<dbReference type="PROSITE" id="PS50075">
    <property type="entry name" value="CARRIER"/>
    <property type="match status" value="1"/>
</dbReference>
<evidence type="ECO:0000259" key="8">
    <source>
        <dbReference type="PROSITE" id="PS50075"/>
    </source>
</evidence>
<evidence type="ECO:0000256" key="3">
    <source>
        <dbReference type="ARBA" id="ARBA00022553"/>
    </source>
</evidence>
<dbReference type="SUPFAM" id="SSF47336">
    <property type="entry name" value="ACP-like"/>
    <property type="match status" value="1"/>
</dbReference>
<comment type="function">
    <text evidence="7">Carrier of the growing fatty acid chain in fatty acid biosynthesis.</text>
</comment>
<dbReference type="InterPro" id="IPR009081">
    <property type="entry name" value="PP-bd_ACP"/>
</dbReference>
<keyword evidence="2 7" id="KW-0444">Lipid biosynthesis</keyword>
<evidence type="ECO:0000256" key="5">
    <source>
        <dbReference type="ARBA" id="ARBA00023098"/>
    </source>
</evidence>
<evidence type="ECO:0000256" key="7">
    <source>
        <dbReference type="HAMAP-Rule" id="MF_01217"/>
    </source>
</evidence>
<evidence type="ECO:0000256" key="1">
    <source>
        <dbReference type="ARBA" id="ARBA00022450"/>
    </source>
</evidence>
<feature type="domain" description="Carrier" evidence="8">
    <location>
        <begin position="1"/>
        <end position="74"/>
    </location>
</feature>
<dbReference type="NCBIfam" id="NF002148">
    <property type="entry name" value="PRK00982.1-2"/>
    <property type="match status" value="1"/>
</dbReference>
<dbReference type="Proteomes" id="UP000767854">
    <property type="component" value="Unassembled WGS sequence"/>
</dbReference>
<comment type="subcellular location">
    <subcellularLocation>
        <location evidence="7">Cytoplasm</location>
    </subcellularLocation>
</comment>
<comment type="similarity">
    <text evidence="7">Belongs to the acyl carrier protein (ACP) family.</text>
</comment>
<evidence type="ECO:0000256" key="6">
    <source>
        <dbReference type="ARBA" id="ARBA00023160"/>
    </source>
</evidence>
<dbReference type="PANTHER" id="PTHR20863:SF76">
    <property type="entry name" value="CARRIER DOMAIN-CONTAINING PROTEIN"/>
    <property type="match status" value="1"/>
</dbReference>
<dbReference type="InterPro" id="IPR036736">
    <property type="entry name" value="ACP-like_sf"/>
</dbReference>
<proteinExistence type="inferred from homology"/>
<dbReference type="NCBIfam" id="NF002150">
    <property type="entry name" value="PRK00982.1-4"/>
    <property type="match status" value="1"/>
</dbReference>
<dbReference type="HAMAP" id="MF_01217">
    <property type="entry name" value="Acyl_carrier"/>
    <property type="match status" value="1"/>
</dbReference>
<keyword evidence="1 7" id="KW-0596">Phosphopantetheine</keyword>
<dbReference type="InterPro" id="IPR003231">
    <property type="entry name" value="ACP"/>
</dbReference>
<organism evidence="9 10">
    <name type="scientific">Fusibacter tunisiensis</name>
    <dbReference type="NCBI Taxonomy" id="1008308"/>
    <lineage>
        <taxon>Bacteria</taxon>
        <taxon>Bacillati</taxon>
        <taxon>Bacillota</taxon>
        <taxon>Clostridia</taxon>
        <taxon>Eubacteriales</taxon>
        <taxon>Eubacteriales Family XII. Incertae Sedis</taxon>
        <taxon>Fusibacter</taxon>
    </lineage>
</organism>
<comment type="caution">
    <text evidence="9">The sequence shown here is derived from an EMBL/GenBank/DDBJ whole genome shotgun (WGS) entry which is preliminary data.</text>
</comment>
<keyword evidence="4 7" id="KW-0276">Fatty acid metabolism</keyword>